<evidence type="ECO:0000313" key="1">
    <source>
        <dbReference type="EMBL" id="TPE53616.1"/>
    </source>
</evidence>
<keyword evidence="2" id="KW-1185">Reference proteome</keyword>
<proteinExistence type="predicted"/>
<dbReference type="EMBL" id="VFRP01000001">
    <property type="protein sequence ID" value="TPE53616.1"/>
    <property type="molecule type" value="Genomic_DNA"/>
</dbReference>
<sequence>MVKEITNRKNTIAEVVRVGVTNEDRGTIELATEEGDLISLDLSVATIAPVIMALFSAASALQDRRYAATRERTVLALPVREAAATAVAAGGARHVVVSLRLGNEAIFRFSLPSGTAAELSRSLAEAVGSGLN</sequence>
<dbReference type="AlphaFoldDB" id="A0A501X1B6"/>
<evidence type="ECO:0000313" key="2">
    <source>
        <dbReference type="Proteomes" id="UP000319255"/>
    </source>
</evidence>
<reference evidence="1 2" key="1">
    <citation type="submission" date="2019-06" db="EMBL/GenBank/DDBJ databases">
        <title>A novel bacterium of genus Amaricoccus, isolated from marine sediment.</title>
        <authorList>
            <person name="Huang H."/>
            <person name="Mo K."/>
            <person name="Hu Y."/>
        </authorList>
    </citation>
    <scope>NUCLEOTIDE SEQUENCE [LARGE SCALE GENOMIC DNA]</scope>
    <source>
        <strain evidence="1 2">HB172011</strain>
    </source>
</reference>
<gene>
    <name evidence="1" type="ORF">FJM51_00770</name>
</gene>
<comment type="caution">
    <text evidence="1">The sequence shown here is derived from an EMBL/GenBank/DDBJ whole genome shotgun (WGS) entry which is preliminary data.</text>
</comment>
<protein>
    <submittedName>
        <fullName evidence="1">Uncharacterized protein</fullName>
    </submittedName>
</protein>
<name>A0A501X1B6_9RHOB</name>
<organism evidence="1 2">
    <name type="scientific">Amaricoccus solimangrovi</name>
    <dbReference type="NCBI Taxonomy" id="2589815"/>
    <lineage>
        <taxon>Bacteria</taxon>
        <taxon>Pseudomonadati</taxon>
        <taxon>Pseudomonadota</taxon>
        <taxon>Alphaproteobacteria</taxon>
        <taxon>Rhodobacterales</taxon>
        <taxon>Paracoccaceae</taxon>
        <taxon>Amaricoccus</taxon>
    </lineage>
</organism>
<dbReference type="RefSeq" id="WP_140452194.1">
    <property type="nucleotide sequence ID" value="NZ_VFRP01000001.1"/>
</dbReference>
<accession>A0A501X1B6</accession>
<dbReference type="Proteomes" id="UP000319255">
    <property type="component" value="Unassembled WGS sequence"/>
</dbReference>